<dbReference type="Proteomes" id="UP000696573">
    <property type="component" value="Unassembled WGS sequence"/>
</dbReference>
<dbReference type="EMBL" id="CABFNQ020000730">
    <property type="protein sequence ID" value="CAH0027533.1"/>
    <property type="molecule type" value="Genomic_DNA"/>
</dbReference>
<name>A0A9N9YKQ0_9HYPO</name>
<keyword evidence="1" id="KW-0175">Coiled coil</keyword>
<feature type="coiled-coil region" evidence="1">
    <location>
        <begin position="96"/>
        <end position="156"/>
    </location>
</feature>
<gene>
    <name evidence="3" type="ORF">CRHIZ90672A_00001498</name>
</gene>
<feature type="compositionally biased region" description="Acidic residues" evidence="2">
    <location>
        <begin position="41"/>
        <end position="58"/>
    </location>
</feature>
<accession>A0A9N9YKQ0</accession>
<dbReference type="OrthoDB" id="4508730at2759"/>
<evidence type="ECO:0000313" key="4">
    <source>
        <dbReference type="Proteomes" id="UP000696573"/>
    </source>
</evidence>
<proteinExistence type="predicted"/>
<comment type="caution">
    <text evidence="3">The sequence shown here is derived from an EMBL/GenBank/DDBJ whole genome shotgun (WGS) entry which is preliminary data.</text>
</comment>
<protein>
    <submittedName>
        <fullName evidence="3">Uncharacterized protein</fullName>
    </submittedName>
</protein>
<evidence type="ECO:0000256" key="1">
    <source>
        <dbReference type="SAM" id="Coils"/>
    </source>
</evidence>
<feature type="region of interest" description="Disordered" evidence="2">
    <location>
        <begin position="38"/>
        <end position="58"/>
    </location>
</feature>
<evidence type="ECO:0000256" key="2">
    <source>
        <dbReference type="SAM" id="MobiDB-lite"/>
    </source>
</evidence>
<organism evidence="3 4">
    <name type="scientific">Clonostachys rhizophaga</name>
    <dbReference type="NCBI Taxonomy" id="160324"/>
    <lineage>
        <taxon>Eukaryota</taxon>
        <taxon>Fungi</taxon>
        <taxon>Dikarya</taxon>
        <taxon>Ascomycota</taxon>
        <taxon>Pezizomycotina</taxon>
        <taxon>Sordariomycetes</taxon>
        <taxon>Hypocreomycetidae</taxon>
        <taxon>Hypocreales</taxon>
        <taxon>Bionectriaceae</taxon>
        <taxon>Clonostachys</taxon>
    </lineage>
</organism>
<sequence length="348" mass="40301">MNNFESSHSRSRPAWYYRVLRLSLQWHHDLDDYGDVKPGDFDEDISELGESDKEDESEAYCDCDSDASECDCEPPVDDHVSERSYTEDDADYYYELKEMRKDRKRVLRDLKEQEAKIKEQEATMKELEARVKQEERKHSEGKINEVREAYKKLKQVIQNGDEPPILDPLAMISRFHLFSVEHVDYCCHGDIYPTRFVSFCHLSELIQVANGATSKDSTDDNPKPLYGDVYLGAKTDCEIDRFFPPTKAGMEKITVTANEGKLKLDVRFLSNDYLIISIPATVVFGSKPIPPSAPKKFKFAGIRHKFAMSMRSWDNRHKRKRSASSDSWSERHHPSGYWPKVPVDEARL</sequence>
<feature type="region of interest" description="Disordered" evidence="2">
    <location>
        <begin position="316"/>
        <end position="348"/>
    </location>
</feature>
<reference evidence="3" key="1">
    <citation type="submission" date="2021-10" db="EMBL/GenBank/DDBJ databases">
        <authorList>
            <person name="Piombo E."/>
        </authorList>
    </citation>
    <scope>NUCLEOTIDE SEQUENCE</scope>
</reference>
<evidence type="ECO:0000313" key="3">
    <source>
        <dbReference type="EMBL" id="CAH0027533.1"/>
    </source>
</evidence>
<dbReference type="AlphaFoldDB" id="A0A9N9YKQ0"/>
<keyword evidence="4" id="KW-1185">Reference proteome</keyword>